<accession>A0A812JQH7</accession>
<feature type="transmembrane region" description="Helical" evidence="1">
    <location>
        <begin position="256"/>
        <end position="277"/>
    </location>
</feature>
<protein>
    <submittedName>
        <fullName evidence="2">Uncharacterized protein</fullName>
    </submittedName>
</protein>
<organism evidence="2 3">
    <name type="scientific">Symbiodinium necroappetens</name>
    <dbReference type="NCBI Taxonomy" id="1628268"/>
    <lineage>
        <taxon>Eukaryota</taxon>
        <taxon>Sar</taxon>
        <taxon>Alveolata</taxon>
        <taxon>Dinophyceae</taxon>
        <taxon>Suessiales</taxon>
        <taxon>Symbiodiniaceae</taxon>
        <taxon>Symbiodinium</taxon>
    </lineage>
</organism>
<keyword evidence="3" id="KW-1185">Reference proteome</keyword>
<keyword evidence="1" id="KW-0472">Membrane</keyword>
<reference evidence="2" key="1">
    <citation type="submission" date="2021-02" db="EMBL/GenBank/DDBJ databases">
        <authorList>
            <person name="Dougan E. K."/>
            <person name="Rhodes N."/>
            <person name="Thang M."/>
            <person name="Chan C."/>
        </authorList>
    </citation>
    <scope>NUCLEOTIDE SEQUENCE</scope>
</reference>
<feature type="transmembrane region" description="Helical" evidence="1">
    <location>
        <begin position="283"/>
        <end position="308"/>
    </location>
</feature>
<dbReference type="AlphaFoldDB" id="A0A812JQH7"/>
<feature type="transmembrane region" description="Helical" evidence="1">
    <location>
        <begin position="496"/>
        <end position="513"/>
    </location>
</feature>
<gene>
    <name evidence="2" type="ORF">SNEC2469_LOCUS2385</name>
</gene>
<feature type="transmembrane region" description="Helical" evidence="1">
    <location>
        <begin position="458"/>
        <end position="476"/>
    </location>
</feature>
<evidence type="ECO:0000313" key="2">
    <source>
        <dbReference type="EMBL" id="CAE7214477.1"/>
    </source>
</evidence>
<name>A0A812JQH7_9DINO</name>
<comment type="caution">
    <text evidence="2">The sequence shown here is derived from an EMBL/GenBank/DDBJ whole genome shotgun (WGS) entry which is preliminary data.</text>
</comment>
<dbReference type="EMBL" id="CAJNJA010006713">
    <property type="protein sequence ID" value="CAE7214477.1"/>
    <property type="molecule type" value="Genomic_DNA"/>
</dbReference>
<feature type="transmembrane region" description="Helical" evidence="1">
    <location>
        <begin position="113"/>
        <end position="140"/>
    </location>
</feature>
<feature type="transmembrane region" description="Helical" evidence="1">
    <location>
        <begin position="152"/>
        <end position="174"/>
    </location>
</feature>
<proteinExistence type="predicted"/>
<dbReference type="Proteomes" id="UP000601435">
    <property type="component" value="Unassembled WGS sequence"/>
</dbReference>
<sequence length="528" mass="59332">MIAPSQIPGSAADRVDVLVPLPSDRQILPAATEPEEAKTLSEDFLAALVGRMVPISPDLLRATRAGDAFQGFGKALRGSKKLYQRSYRTKQINMFWSHSWHGSTWRKYMTLLLFYNGAAAAVVASLGSAVASVLFALQLLPVVHEPTSSKDAYWQSFWASLLGMILYVLILLFYRPQVPIFLDVICIDQVNAKRKGFGLLSMGAFLKASRSLLVLWDATYCDRLWTMFEVAAFLQSREQGETPNVVLRPTILGPCYLVLMLTLLLVLTIGDNVAYALSANGRYVVWAFQFLICCIGLSVNTAAFRAYFRSVSNSEKMLAGWRLADVKCDCCDTGHVHSRGICDRKVVMKCIYQWFDSLENFESRVRTEIRDTFVHEQSRQPFTYTQVVTALAPVIWSHLDRASAHARFTSWDPWMQAACQIARGLAWWLGIGPVAFLIQCRLACRFQKECRWPPCDPFLNLLPLLAVVLVLFLGVVTEQLFFKLTLIRPGHEDNMLLFALTVIPLAWLLYRYVGAGSRLVQAESTISA</sequence>
<evidence type="ECO:0000256" key="1">
    <source>
        <dbReference type="SAM" id="Phobius"/>
    </source>
</evidence>
<dbReference type="OrthoDB" id="10349030at2759"/>
<keyword evidence="1" id="KW-0812">Transmembrane</keyword>
<evidence type="ECO:0000313" key="3">
    <source>
        <dbReference type="Proteomes" id="UP000601435"/>
    </source>
</evidence>
<keyword evidence="1" id="KW-1133">Transmembrane helix</keyword>